<dbReference type="InterPro" id="IPR051332">
    <property type="entry name" value="Fosfomycin_Res_Enzymes"/>
</dbReference>
<dbReference type="CDD" id="cd08352">
    <property type="entry name" value="VOC_Bs_YwkD_like"/>
    <property type="match status" value="1"/>
</dbReference>
<feature type="domain" description="VOC" evidence="2">
    <location>
        <begin position="7"/>
        <end position="130"/>
    </location>
</feature>
<dbReference type="SUPFAM" id="SSF54593">
    <property type="entry name" value="Glyoxalase/Bleomycin resistance protein/Dihydroxybiphenyl dioxygenase"/>
    <property type="match status" value="1"/>
</dbReference>
<evidence type="ECO:0000256" key="1">
    <source>
        <dbReference type="ARBA" id="ARBA00022723"/>
    </source>
</evidence>
<evidence type="ECO:0000259" key="2">
    <source>
        <dbReference type="PROSITE" id="PS51819"/>
    </source>
</evidence>
<comment type="caution">
    <text evidence="3">The sequence shown here is derived from an EMBL/GenBank/DDBJ whole genome shotgun (WGS) entry which is preliminary data.</text>
</comment>
<dbReference type="InterPro" id="IPR029068">
    <property type="entry name" value="Glyas_Bleomycin-R_OHBP_Dase"/>
</dbReference>
<accession>A0A5S5DLZ7</accession>
<dbReference type="Proteomes" id="UP000325105">
    <property type="component" value="Unassembled WGS sequence"/>
</dbReference>
<name>A0A5S5DLZ7_9SPHI</name>
<keyword evidence="1" id="KW-0479">Metal-binding</keyword>
<reference evidence="3 4" key="1">
    <citation type="submission" date="2019-07" db="EMBL/GenBank/DDBJ databases">
        <title>Genomic Encyclopedia of Archaeal and Bacterial Type Strains, Phase II (KMG-II): from individual species to whole genera.</title>
        <authorList>
            <person name="Goeker M."/>
        </authorList>
    </citation>
    <scope>NUCLEOTIDE SEQUENCE [LARGE SCALE GENOMIC DNA]</scope>
    <source>
        <strain evidence="3 4">DSM 18850</strain>
    </source>
</reference>
<dbReference type="RefSeq" id="WP_148908685.1">
    <property type="nucleotide sequence ID" value="NZ_VNHX01000010.1"/>
</dbReference>
<keyword evidence="4" id="KW-1185">Reference proteome</keyword>
<dbReference type="GO" id="GO:0046872">
    <property type="term" value="F:metal ion binding"/>
    <property type="evidence" value="ECO:0007669"/>
    <property type="project" value="UniProtKB-KW"/>
</dbReference>
<dbReference type="InterPro" id="IPR037478">
    <property type="entry name" value="YwkD-like_dom"/>
</dbReference>
<organism evidence="3 4">
    <name type="scientific">Sphingobacterium allocomposti</name>
    <dbReference type="NCBI Taxonomy" id="415956"/>
    <lineage>
        <taxon>Bacteria</taxon>
        <taxon>Pseudomonadati</taxon>
        <taxon>Bacteroidota</taxon>
        <taxon>Sphingobacteriia</taxon>
        <taxon>Sphingobacteriales</taxon>
        <taxon>Sphingobacteriaceae</taxon>
        <taxon>Sphingobacterium</taxon>
    </lineage>
</organism>
<sequence>MSLSIRKIHHIAIICSDYQRSLHFYTEALGLKLLSETYRAERDSYKADLALHGQYVIELFSFPDPPPRPSYPEAAGLRHLAFEVIDIEETVHFLQQKGIACETVRIDAMTGKKFVFIADPDGLPIEFYEGY</sequence>
<dbReference type="Pfam" id="PF00903">
    <property type="entry name" value="Glyoxalase"/>
    <property type="match status" value="1"/>
</dbReference>
<dbReference type="PROSITE" id="PS51819">
    <property type="entry name" value="VOC"/>
    <property type="match status" value="1"/>
</dbReference>
<dbReference type="InterPro" id="IPR037523">
    <property type="entry name" value="VOC_core"/>
</dbReference>
<dbReference type="OrthoDB" id="9795618at2"/>
<dbReference type="AlphaFoldDB" id="A0A5S5DLZ7"/>
<dbReference type="NCBIfam" id="NF008551">
    <property type="entry name" value="PRK11478.1"/>
    <property type="match status" value="1"/>
</dbReference>
<dbReference type="PANTHER" id="PTHR36113:SF6">
    <property type="entry name" value="FOSFOMYCIN RESISTANCE PROTEIN FOSX"/>
    <property type="match status" value="1"/>
</dbReference>
<dbReference type="Gene3D" id="3.10.180.10">
    <property type="entry name" value="2,3-Dihydroxybiphenyl 1,2-Dioxygenase, domain 1"/>
    <property type="match status" value="1"/>
</dbReference>
<proteinExistence type="predicted"/>
<dbReference type="InterPro" id="IPR004360">
    <property type="entry name" value="Glyas_Fos-R_dOase_dom"/>
</dbReference>
<evidence type="ECO:0000313" key="3">
    <source>
        <dbReference type="EMBL" id="TYP95769.1"/>
    </source>
</evidence>
<dbReference type="PANTHER" id="PTHR36113">
    <property type="entry name" value="LYASE, PUTATIVE-RELATED-RELATED"/>
    <property type="match status" value="1"/>
</dbReference>
<dbReference type="EMBL" id="VNHX01000010">
    <property type="protein sequence ID" value="TYP95769.1"/>
    <property type="molecule type" value="Genomic_DNA"/>
</dbReference>
<gene>
    <name evidence="3" type="ORF">BC792_11097</name>
</gene>
<protein>
    <submittedName>
        <fullName evidence="3">Glyoxylase I family protein</fullName>
    </submittedName>
</protein>
<evidence type="ECO:0000313" key="4">
    <source>
        <dbReference type="Proteomes" id="UP000325105"/>
    </source>
</evidence>